<reference evidence="2 3" key="1">
    <citation type="submission" date="2016-07" db="EMBL/GenBank/DDBJ databases">
        <title>Genomic analysis of zinc-resistant bacterium Mucilaginibacter pedocola TBZ30.</title>
        <authorList>
            <person name="Huang J."/>
            <person name="Tang J."/>
        </authorList>
    </citation>
    <scope>NUCLEOTIDE SEQUENCE [LARGE SCALE GENOMIC DNA]</scope>
    <source>
        <strain evidence="2 3">TBZ30</strain>
    </source>
</reference>
<comment type="caution">
    <text evidence="2">The sequence shown here is derived from an EMBL/GenBank/DDBJ whole genome shotgun (WGS) entry which is preliminary data.</text>
</comment>
<dbReference type="Gene3D" id="3.40.630.30">
    <property type="match status" value="1"/>
</dbReference>
<feature type="domain" description="N-acetyltransferase" evidence="1">
    <location>
        <begin position="28"/>
        <end position="160"/>
    </location>
</feature>
<dbReference type="RefSeq" id="WP_078345670.1">
    <property type="nucleotide sequence ID" value="NZ_MBTF01000001.1"/>
</dbReference>
<gene>
    <name evidence="2" type="ORF">BC343_00010</name>
</gene>
<dbReference type="InterPro" id="IPR016181">
    <property type="entry name" value="Acyl_CoA_acyltransferase"/>
</dbReference>
<dbReference type="SUPFAM" id="SSF55729">
    <property type="entry name" value="Acyl-CoA N-acyltransferases (Nat)"/>
    <property type="match status" value="1"/>
</dbReference>
<dbReference type="OrthoDB" id="795294at2"/>
<sequence>MTAIENDVHRIDPLGPDDILHYKELACEIYQLFSDEHTLRFLPHKKLSSLTAARNWLSAAFLNFHSGRNQVYLIRAKTNRALLGVIDLIPPAVAKEHYHLPYYPFFIEFYLKGTATGKALMSTLLPQVVGHLQSKGILELAAVANRHNIAAGKVLQRSGFIPEGPFDRYQDIYRCSA</sequence>
<dbReference type="InterPro" id="IPR000182">
    <property type="entry name" value="GNAT_dom"/>
</dbReference>
<evidence type="ECO:0000259" key="1">
    <source>
        <dbReference type="Pfam" id="PF13302"/>
    </source>
</evidence>
<organism evidence="2 3">
    <name type="scientific">Mucilaginibacter pedocola</name>
    <dbReference type="NCBI Taxonomy" id="1792845"/>
    <lineage>
        <taxon>Bacteria</taxon>
        <taxon>Pseudomonadati</taxon>
        <taxon>Bacteroidota</taxon>
        <taxon>Sphingobacteriia</taxon>
        <taxon>Sphingobacteriales</taxon>
        <taxon>Sphingobacteriaceae</taxon>
        <taxon>Mucilaginibacter</taxon>
    </lineage>
</organism>
<dbReference type="EMBL" id="MBTF01000001">
    <property type="protein sequence ID" value="OOQ61502.1"/>
    <property type="molecule type" value="Genomic_DNA"/>
</dbReference>
<name>A0A1S9PKL0_9SPHI</name>
<dbReference type="Proteomes" id="UP000189739">
    <property type="component" value="Unassembled WGS sequence"/>
</dbReference>
<accession>A0A1S9PKL0</accession>
<dbReference type="GO" id="GO:0016747">
    <property type="term" value="F:acyltransferase activity, transferring groups other than amino-acyl groups"/>
    <property type="evidence" value="ECO:0007669"/>
    <property type="project" value="InterPro"/>
</dbReference>
<dbReference type="STRING" id="1792845.BC343_00010"/>
<evidence type="ECO:0000313" key="3">
    <source>
        <dbReference type="Proteomes" id="UP000189739"/>
    </source>
</evidence>
<proteinExistence type="predicted"/>
<protein>
    <recommendedName>
        <fullName evidence="1">N-acetyltransferase domain-containing protein</fullName>
    </recommendedName>
</protein>
<dbReference type="AlphaFoldDB" id="A0A1S9PKL0"/>
<dbReference type="Pfam" id="PF13302">
    <property type="entry name" value="Acetyltransf_3"/>
    <property type="match status" value="1"/>
</dbReference>
<evidence type="ECO:0000313" key="2">
    <source>
        <dbReference type="EMBL" id="OOQ61502.1"/>
    </source>
</evidence>
<keyword evidence="3" id="KW-1185">Reference proteome</keyword>